<keyword evidence="6" id="KW-0998">Cell outer membrane</keyword>
<keyword evidence="2" id="KW-0813">Transport</keyword>
<name>A0A381UWS7_9ZZZZ</name>
<keyword evidence="3" id="KW-0812">Transmembrane</keyword>
<dbReference type="Pfam" id="PF07715">
    <property type="entry name" value="Plug"/>
    <property type="match status" value="1"/>
</dbReference>
<dbReference type="GO" id="GO:0009279">
    <property type="term" value="C:cell outer membrane"/>
    <property type="evidence" value="ECO:0007669"/>
    <property type="project" value="UniProtKB-SubCell"/>
</dbReference>
<evidence type="ECO:0000313" key="9">
    <source>
        <dbReference type="EMBL" id="SVA32191.1"/>
    </source>
</evidence>
<dbReference type="GO" id="GO:0044718">
    <property type="term" value="P:siderophore transmembrane transport"/>
    <property type="evidence" value="ECO:0007669"/>
    <property type="project" value="TreeGrafter"/>
</dbReference>
<feature type="domain" description="Outer membrane protein beta-barrel" evidence="8">
    <location>
        <begin position="378"/>
        <end position="755"/>
    </location>
</feature>
<evidence type="ECO:0000256" key="3">
    <source>
        <dbReference type="ARBA" id="ARBA00022692"/>
    </source>
</evidence>
<organism evidence="9">
    <name type="scientific">marine metagenome</name>
    <dbReference type="NCBI Taxonomy" id="408172"/>
    <lineage>
        <taxon>unclassified sequences</taxon>
        <taxon>metagenomes</taxon>
        <taxon>ecological metagenomes</taxon>
    </lineage>
</organism>
<dbReference type="AlphaFoldDB" id="A0A381UWS7"/>
<proteinExistence type="predicted"/>
<dbReference type="SUPFAM" id="SSF49464">
    <property type="entry name" value="Carboxypeptidase regulatory domain-like"/>
    <property type="match status" value="1"/>
</dbReference>
<dbReference type="InterPro" id="IPR012910">
    <property type="entry name" value="Plug_dom"/>
</dbReference>
<protein>
    <recommendedName>
        <fullName evidence="10">Outer membrane protein beta-barrel domain-containing protein</fullName>
    </recommendedName>
</protein>
<feature type="domain" description="TonB-dependent receptor plug" evidence="7">
    <location>
        <begin position="130"/>
        <end position="224"/>
    </location>
</feature>
<dbReference type="GO" id="GO:0015344">
    <property type="term" value="F:siderophore uptake transmembrane transporter activity"/>
    <property type="evidence" value="ECO:0007669"/>
    <property type="project" value="TreeGrafter"/>
</dbReference>
<dbReference type="PANTHER" id="PTHR30069:SF29">
    <property type="entry name" value="HEMOGLOBIN AND HEMOGLOBIN-HAPTOGLOBIN-BINDING PROTEIN 1-RELATED"/>
    <property type="match status" value="1"/>
</dbReference>
<dbReference type="EMBL" id="UINC01007237">
    <property type="protein sequence ID" value="SVA32191.1"/>
    <property type="molecule type" value="Genomic_DNA"/>
</dbReference>
<keyword evidence="4" id="KW-0732">Signal</keyword>
<accession>A0A381UWS7</accession>
<evidence type="ECO:0000259" key="7">
    <source>
        <dbReference type="Pfam" id="PF07715"/>
    </source>
</evidence>
<dbReference type="InterPro" id="IPR037066">
    <property type="entry name" value="Plug_dom_sf"/>
</dbReference>
<keyword evidence="5" id="KW-0472">Membrane</keyword>
<dbReference type="Pfam" id="PF14905">
    <property type="entry name" value="OMP_b-brl_3"/>
    <property type="match status" value="1"/>
</dbReference>
<evidence type="ECO:0000259" key="8">
    <source>
        <dbReference type="Pfam" id="PF14905"/>
    </source>
</evidence>
<dbReference type="InterPro" id="IPR041700">
    <property type="entry name" value="OMP_b-brl_3"/>
</dbReference>
<dbReference type="InterPro" id="IPR036942">
    <property type="entry name" value="Beta-barrel_TonB_sf"/>
</dbReference>
<evidence type="ECO:0000256" key="2">
    <source>
        <dbReference type="ARBA" id="ARBA00022448"/>
    </source>
</evidence>
<dbReference type="InterPro" id="IPR008969">
    <property type="entry name" value="CarboxyPept-like_regulatory"/>
</dbReference>
<dbReference type="Gene3D" id="2.60.40.1120">
    <property type="entry name" value="Carboxypeptidase-like, regulatory domain"/>
    <property type="match status" value="1"/>
</dbReference>
<dbReference type="PANTHER" id="PTHR30069">
    <property type="entry name" value="TONB-DEPENDENT OUTER MEMBRANE RECEPTOR"/>
    <property type="match status" value="1"/>
</dbReference>
<reference evidence="9" key="1">
    <citation type="submission" date="2018-05" db="EMBL/GenBank/DDBJ databases">
        <authorList>
            <person name="Lanie J.A."/>
            <person name="Ng W.-L."/>
            <person name="Kazmierczak K.M."/>
            <person name="Andrzejewski T.M."/>
            <person name="Davidsen T.M."/>
            <person name="Wayne K.J."/>
            <person name="Tettelin H."/>
            <person name="Glass J.I."/>
            <person name="Rusch D."/>
            <person name="Podicherti R."/>
            <person name="Tsui H.-C.T."/>
            <person name="Winkler M.E."/>
        </authorList>
    </citation>
    <scope>NUCLEOTIDE SEQUENCE</scope>
</reference>
<sequence length="783" mass="88888">MGCLTKSIIGILFTTMGFSQTGEVFGYVKDGDNNQPIQYASVSIVRVSDNKIGTGRITNEKGYYLIQDIPEGFYRMEIEFIGFETFVSKQFQLQENDELNMEIVELELKVLKGTKVDVSVERPLYQVDVDKKVYNIEQLKTTAGGTCCDVLKKIPSLDVGVDGTVSLRGTSNVTILIDEKRAGMLGGERKTNAVAIPVPASTIDRIEIITSPSAKYDPDGMSGIVNIILKDEKKNGYNSEVSLNAGHTGKLTSSALLNYRVKNLNIYAKSNIDIVQKSGNGKRNISLLDSNDVSIYKSDEVNNTNSQQSINFLNTGLKYFFTKNSQLTIDAKITRSSKRLNDSTYYNLNGFQPNKSIEKNDTNQGLNRSYLIGYSYQNSTNSYFNAELVYDISDQQSNQDYLLNSVSDRSIESYQSKRYSVVKIDHFNSLSDNLVMESGYKGRFLSIIKEYGIIPDEYQFEYEENIYALYSTLNYTFSKKLSIKPGLRFEWVNSTIESSLKDSVGGSGIFSFQTGTTKNYYNQIFPTINASYKLNAFSNMQFGYGRRVNRPEFNALDPFPKHFFYSSIDTIGNPKLKPEFINAYEIGYSSINNKIKINTSVYYHSIHDLILWDEGLVSDSLSLYSFENYGNGTLVGAEFNIKIFPMSNWEMSLTVNPFRYDVYADNNESEFYKGTIWNVVKTLTLDRIGKIEMNGSYHSPHTLSTGSIWPNGKINLDFAIQQTFFSEKMTVTLKVTDALNKEHYERIINKFDQKLRVQSHIDTFRKQDNPTLYLAFQYKFGTI</sequence>
<gene>
    <name evidence="9" type="ORF">METZ01_LOCUS85045</name>
</gene>
<dbReference type="Gene3D" id="2.170.130.10">
    <property type="entry name" value="TonB-dependent receptor, plug domain"/>
    <property type="match status" value="1"/>
</dbReference>
<dbReference type="SUPFAM" id="SSF56935">
    <property type="entry name" value="Porins"/>
    <property type="match status" value="1"/>
</dbReference>
<evidence type="ECO:0000256" key="4">
    <source>
        <dbReference type="ARBA" id="ARBA00022729"/>
    </source>
</evidence>
<dbReference type="Gene3D" id="2.40.170.20">
    <property type="entry name" value="TonB-dependent receptor, beta-barrel domain"/>
    <property type="match status" value="1"/>
</dbReference>
<evidence type="ECO:0008006" key="10">
    <source>
        <dbReference type="Google" id="ProtNLM"/>
    </source>
</evidence>
<dbReference type="InterPro" id="IPR039426">
    <property type="entry name" value="TonB-dep_rcpt-like"/>
</dbReference>
<evidence type="ECO:0000256" key="6">
    <source>
        <dbReference type="ARBA" id="ARBA00023237"/>
    </source>
</evidence>
<dbReference type="Pfam" id="PF13620">
    <property type="entry name" value="CarboxypepD_reg"/>
    <property type="match status" value="1"/>
</dbReference>
<comment type="subcellular location">
    <subcellularLocation>
        <location evidence="1">Cell outer membrane</location>
        <topology evidence="1">Multi-pass membrane protein</topology>
    </subcellularLocation>
</comment>
<evidence type="ECO:0000256" key="1">
    <source>
        <dbReference type="ARBA" id="ARBA00004571"/>
    </source>
</evidence>
<evidence type="ECO:0000256" key="5">
    <source>
        <dbReference type="ARBA" id="ARBA00023136"/>
    </source>
</evidence>